<dbReference type="AlphaFoldDB" id="A0A1X7TTR7"/>
<organism evidence="2">
    <name type="scientific">Amphimedon queenslandica</name>
    <name type="common">Sponge</name>
    <dbReference type="NCBI Taxonomy" id="400682"/>
    <lineage>
        <taxon>Eukaryota</taxon>
        <taxon>Metazoa</taxon>
        <taxon>Porifera</taxon>
        <taxon>Demospongiae</taxon>
        <taxon>Heteroscleromorpha</taxon>
        <taxon>Haplosclerida</taxon>
        <taxon>Niphatidae</taxon>
        <taxon>Amphimedon</taxon>
    </lineage>
</organism>
<sequence length="139" mass="15940">MMSAASSLSKTNIKEANDHLQKLHQRIFELETQLQLHSLHVEDLQQTNAELQRQLAANSEANRESTGSLLKEKEREIGELKSQLEAKDLQVQRLLSAAEERDAVMFKLEEKSRVFYEVAEHRSSLAQILRVLEDISQSK</sequence>
<reference evidence="2" key="1">
    <citation type="submission" date="2017-05" db="UniProtKB">
        <authorList>
            <consortium name="EnsemblMetazoa"/>
        </authorList>
    </citation>
    <scope>IDENTIFICATION</scope>
</reference>
<protein>
    <submittedName>
        <fullName evidence="2">Uncharacterized protein</fullName>
    </submittedName>
</protein>
<dbReference type="EnsemblMetazoa" id="Aqu2.1.18631_001">
    <property type="protein sequence ID" value="Aqu2.1.18631_001"/>
    <property type="gene ID" value="Aqu2.1.18631"/>
</dbReference>
<feature type="region of interest" description="Disordered" evidence="1">
    <location>
        <begin position="55"/>
        <end position="74"/>
    </location>
</feature>
<feature type="compositionally biased region" description="Polar residues" evidence="1">
    <location>
        <begin position="55"/>
        <end position="68"/>
    </location>
</feature>
<accession>A0A1X7TTR7</accession>
<evidence type="ECO:0000256" key="1">
    <source>
        <dbReference type="SAM" id="MobiDB-lite"/>
    </source>
</evidence>
<name>A0A1X7TTR7_AMPQE</name>
<evidence type="ECO:0000313" key="2">
    <source>
        <dbReference type="EnsemblMetazoa" id="Aqu2.1.18631_001"/>
    </source>
</evidence>
<proteinExistence type="predicted"/>
<dbReference type="InParanoid" id="A0A1X7TTR7"/>
<dbReference type="OrthoDB" id="6413631at2759"/>